<gene>
    <name evidence="2" type="ORF">GN244_ATG12770</name>
</gene>
<evidence type="ECO:0000256" key="1">
    <source>
        <dbReference type="SAM" id="MobiDB-lite"/>
    </source>
</evidence>
<proteinExistence type="predicted"/>
<evidence type="ECO:0000313" key="3">
    <source>
        <dbReference type="Proteomes" id="UP000602510"/>
    </source>
</evidence>
<comment type="caution">
    <text evidence="2">The sequence shown here is derived from an EMBL/GenBank/DDBJ whole genome shotgun (WGS) entry which is preliminary data.</text>
</comment>
<dbReference type="EMBL" id="WSZM01000327">
    <property type="protein sequence ID" value="KAF4035266.1"/>
    <property type="molecule type" value="Genomic_DNA"/>
</dbReference>
<protein>
    <submittedName>
        <fullName evidence="2">Uncharacterized protein</fullName>
    </submittedName>
</protein>
<organism evidence="2 3">
    <name type="scientific">Phytophthora infestans</name>
    <name type="common">Potato late blight agent</name>
    <name type="synonym">Botrytis infestans</name>
    <dbReference type="NCBI Taxonomy" id="4787"/>
    <lineage>
        <taxon>Eukaryota</taxon>
        <taxon>Sar</taxon>
        <taxon>Stramenopiles</taxon>
        <taxon>Oomycota</taxon>
        <taxon>Peronosporomycetes</taxon>
        <taxon>Peronosporales</taxon>
        <taxon>Peronosporaceae</taxon>
        <taxon>Phytophthora</taxon>
    </lineage>
</organism>
<reference evidence="2" key="1">
    <citation type="submission" date="2020-04" db="EMBL/GenBank/DDBJ databases">
        <title>Hybrid Assembly of Korean Phytophthora infestans isolates.</title>
        <authorList>
            <person name="Prokchorchik M."/>
            <person name="Lee Y."/>
            <person name="Seo J."/>
            <person name="Cho J.-H."/>
            <person name="Park Y.-E."/>
            <person name="Jang D.-C."/>
            <person name="Im J.-S."/>
            <person name="Choi J.-G."/>
            <person name="Park H.-J."/>
            <person name="Lee G.-B."/>
            <person name="Lee Y.-G."/>
            <person name="Hong S.-Y."/>
            <person name="Cho K."/>
            <person name="Sohn K.H."/>
        </authorList>
    </citation>
    <scope>NUCLEOTIDE SEQUENCE</scope>
    <source>
        <strain evidence="2">KR_1_A1</strain>
    </source>
</reference>
<evidence type="ECO:0000313" key="2">
    <source>
        <dbReference type="EMBL" id="KAF4035266.1"/>
    </source>
</evidence>
<feature type="region of interest" description="Disordered" evidence="1">
    <location>
        <begin position="25"/>
        <end position="49"/>
    </location>
</feature>
<keyword evidence="3" id="KW-1185">Reference proteome</keyword>
<dbReference type="Proteomes" id="UP000602510">
    <property type="component" value="Unassembled WGS sequence"/>
</dbReference>
<sequence>MTQKTRPMKRLPAKMRSALQAADEVAGSNMEDASAASLGHDDTRAQGGGLWKRLAIGHIK</sequence>
<accession>A0A833S7A8</accession>
<name>A0A833S7A8_PHYIN</name>
<dbReference type="AlphaFoldDB" id="A0A833S7A8"/>